<sequence>MFLPSYDCVLCTQGVEEDLFHLLIGCPFAQLCWINIGLFANLDHEPYVVLESFKAQLHVPFFMEIIIIMSWCICIWMVRNDYIFKGIAPSLSACLQHFKFIFAQVMLRVKRALETSQQRC</sequence>
<keyword evidence="1" id="KW-0812">Transmembrane</keyword>
<dbReference type="AlphaFoldDB" id="A0A4U6UCZ4"/>
<feature type="transmembrane region" description="Helical" evidence="1">
    <location>
        <begin position="20"/>
        <end position="40"/>
    </location>
</feature>
<evidence type="ECO:0008006" key="4">
    <source>
        <dbReference type="Google" id="ProtNLM"/>
    </source>
</evidence>
<reference evidence="2" key="1">
    <citation type="submission" date="2019-03" db="EMBL/GenBank/DDBJ databases">
        <title>WGS assembly of Setaria viridis.</title>
        <authorList>
            <person name="Huang P."/>
            <person name="Jenkins J."/>
            <person name="Grimwood J."/>
            <person name="Barry K."/>
            <person name="Healey A."/>
            <person name="Mamidi S."/>
            <person name="Sreedasyam A."/>
            <person name="Shu S."/>
            <person name="Feldman M."/>
            <person name="Wu J."/>
            <person name="Yu Y."/>
            <person name="Chen C."/>
            <person name="Johnson J."/>
            <person name="Rokhsar D."/>
            <person name="Baxter I."/>
            <person name="Schmutz J."/>
            <person name="Brutnell T."/>
            <person name="Kellogg E."/>
        </authorList>
    </citation>
    <scope>NUCLEOTIDE SEQUENCE [LARGE SCALE GENOMIC DNA]</scope>
</reference>
<evidence type="ECO:0000313" key="3">
    <source>
        <dbReference type="Proteomes" id="UP000298652"/>
    </source>
</evidence>
<dbReference type="Proteomes" id="UP000298652">
    <property type="component" value="Chromosome 5"/>
</dbReference>
<evidence type="ECO:0000256" key="1">
    <source>
        <dbReference type="SAM" id="Phobius"/>
    </source>
</evidence>
<gene>
    <name evidence="2" type="ORF">SEVIR_5G046500v2</name>
</gene>
<name>A0A4U6UCZ4_SETVI</name>
<accession>A0A4U6UCZ4</accession>
<keyword evidence="1" id="KW-0472">Membrane</keyword>
<keyword evidence="1" id="KW-1133">Transmembrane helix</keyword>
<keyword evidence="3" id="KW-1185">Reference proteome</keyword>
<dbReference type="EMBL" id="CM016556">
    <property type="protein sequence ID" value="TKW12595.1"/>
    <property type="molecule type" value="Genomic_DNA"/>
</dbReference>
<dbReference type="Gramene" id="TKW12595">
    <property type="protein sequence ID" value="TKW12595"/>
    <property type="gene ID" value="SEVIR_5G046500v2"/>
</dbReference>
<organism evidence="2 3">
    <name type="scientific">Setaria viridis</name>
    <name type="common">Green bristlegrass</name>
    <name type="synonym">Setaria italica subsp. viridis</name>
    <dbReference type="NCBI Taxonomy" id="4556"/>
    <lineage>
        <taxon>Eukaryota</taxon>
        <taxon>Viridiplantae</taxon>
        <taxon>Streptophyta</taxon>
        <taxon>Embryophyta</taxon>
        <taxon>Tracheophyta</taxon>
        <taxon>Spermatophyta</taxon>
        <taxon>Magnoliopsida</taxon>
        <taxon>Liliopsida</taxon>
        <taxon>Poales</taxon>
        <taxon>Poaceae</taxon>
        <taxon>PACMAD clade</taxon>
        <taxon>Panicoideae</taxon>
        <taxon>Panicodae</taxon>
        <taxon>Paniceae</taxon>
        <taxon>Cenchrinae</taxon>
        <taxon>Setaria</taxon>
    </lineage>
</organism>
<protein>
    <recommendedName>
        <fullName evidence="4">Reverse transcriptase zinc-binding domain-containing protein</fullName>
    </recommendedName>
</protein>
<feature type="transmembrane region" description="Helical" evidence="1">
    <location>
        <begin position="61"/>
        <end position="78"/>
    </location>
</feature>
<evidence type="ECO:0000313" key="2">
    <source>
        <dbReference type="EMBL" id="TKW12595.1"/>
    </source>
</evidence>
<proteinExistence type="predicted"/>